<evidence type="ECO:0000313" key="2">
    <source>
        <dbReference type="Proteomes" id="UP000187209"/>
    </source>
</evidence>
<evidence type="ECO:0000313" key="1">
    <source>
        <dbReference type="EMBL" id="OMJ71740.1"/>
    </source>
</evidence>
<gene>
    <name evidence="1" type="ORF">SteCoe_29958</name>
</gene>
<protein>
    <submittedName>
        <fullName evidence="1">Uncharacterized protein</fullName>
    </submittedName>
</protein>
<dbReference type="AlphaFoldDB" id="A0A1R2B535"/>
<accession>A0A1R2B535</accession>
<comment type="caution">
    <text evidence="1">The sequence shown here is derived from an EMBL/GenBank/DDBJ whole genome shotgun (WGS) entry which is preliminary data.</text>
</comment>
<dbReference type="Proteomes" id="UP000187209">
    <property type="component" value="Unassembled WGS sequence"/>
</dbReference>
<proteinExistence type="predicted"/>
<keyword evidence="2" id="KW-1185">Reference proteome</keyword>
<name>A0A1R2B535_9CILI</name>
<reference evidence="1 2" key="1">
    <citation type="submission" date="2016-11" db="EMBL/GenBank/DDBJ databases">
        <title>The macronuclear genome of Stentor coeruleus: a giant cell with tiny introns.</title>
        <authorList>
            <person name="Slabodnick M."/>
            <person name="Ruby J.G."/>
            <person name="Reiff S.B."/>
            <person name="Swart E.C."/>
            <person name="Gosai S."/>
            <person name="Prabakaran S."/>
            <person name="Witkowska E."/>
            <person name="Larue G.E."/>
            <person name="Fisher S."/>
            <person name="Freeman R.M."/>
            <person name="Gunawardena J."/>
            <person name="Chu W."/>
            <person name="Stover N.A."/>
            <person name="Gregory B.D."/>
            <person name="Nowacki M."/>
            <person name="Derisi J."/>
            <person name="Roy S.W."/>
            <person name="Marshall W.F."/>
            <person name="Sood P."/>
        </authorList>
    </citation>
    <scope>NUCLEOTIDE SEQUENCE [LARGE SCALE GENOMIC DNA]</scope>
    <source>
        <strain evidence="1">WM001</strain>
    </source>
</reference>
<organism evidence="1 2">
    <name type="scientific">Stentor coeruleus</name>
    <dbReference type="NCBI Taxonomy" id="5963"/>
    <lineage>
        <taxon>Eukaryota</taxon>
        <taxon>Sar</taxon>
        <taxon>Alveolata</taxon>
        <taxon>Ciliophora</taxon>
        <taxon>Postciliodesmatophora</taxon>
        <taxon>Heterotrichea</taxon>
        <taxon>Heterotrichida</taxon>
        <taxon>Stentoridae</taxon>
        <taxon>Stentor</taxon>
    </lineage>
</organism>
<dbReference type="EMBL" id="MPUH01000960">
    <property type="protein sequence ID" value="OMJ71740.1"/>
    <property type="molecule type" value="Genomic_DNA"/>
</dbReference>
<sequence length="234" mass="26781">MLQQIDKTPQKFSSNEVQKSSEIQSEKLSILIDKHQNFTSLLSYPEILKTQNQIQVLNNENNKSIKKFDQIEFIELGDTKSTYEGSFNHGHIHHKTWEILNCELYKVTEYNESMECSVSDEGSGFVSKINDFSIKINNSIDKFPKFSVASLSLSDTSYQNVYDLYKKSYVEYSELLDFADVSSPERVNLDLAKDQKDNSIGVSTYAQTVGEPNTTKLVIETKSEYCSCLKCHIF</sequence>